<dbReference type="InterPro" id="IPR036388">
    <property type="entry name" value="WH-like_DNA-bd_sf"/>
</dbReference>
<dbReference type="Gene3D" id="3.40.50.300">
    <property type="entry name" value="P-loop containing nucleotide triphosphate hydrolases"/>
    <property type="match status" value="2"/>
</dbReference>
<proteinExistence type="predicted"/>
<feature type="region of interest" description="Disordered" evidence="4">
    <location>
        <begin position="1152"/>
        <end position="1171"/>
    </location>
</feature>
<dbReference type="PANTHER" id="PTHR23155:SF1193">
    <property type="entry name" value="DISEASE RESISTANCE PROTEIN RPP13-RELATED"/>
    <property type="match status" value="1"/>
</dbReference>
<dbReference type="Pfam" id="PF18052">
    <property type="entry name" value="Rx_N"/>
    <property type="match status" value="1"/>
</dbReference>
<dbReference type="InterPro" id="IPR032675">
    <property type="entry name" value="LRR_dom_sf"/>
</dbReference>
<dbReference type="InterPro" id="IPR027417">
    <property type="entry name" value="P-loop_NTPase"/>
</dbReference>
<dbReference type="InterPro" id="IPR002182">
    <property type="entry name" value="NB-ARC"/>
</dbReference>
<comment type="caution">
    <text evidence="9">The sequence shown here is derived from an EMBL/GenBank/DDBJ whole genome shotgun (WGS) entry which is preliminary data.</text>
</comment>
<name>A0A445E278_ARAHY</name>
<dbReference type="SUPFAM" id="SSF52540">
    <property type="entry name" value="P-loop containing nucleoside triphosphate hydrolases"/>
    <property type="match status" value="2"/>
</dbReference>
<dbReference type="Gene3D" id="1.10.8.430">
    <property type="entry name" value="Helical domain of apoptotic protease-activating factors"/>
    <property type="match status" value="2"/>
</dbReference>
<dbReference type="Pfam" id="PF23598">
    <property type="entry name" value="LRR_14"/>
    <property type="match status" value="2"/>
</dbReference>
<dbReference type="Gene3D" id="1.10.10.10">
    <property type="entry name" value="Winged helix-like DNA-binding domain superfamily/Winged helix DNA-binding domain"/>
    <property type="match status" value="2"/>
</dbReference>
<dbReference type="Pfam" id="PF00931">
    <property type="entry name" value="NB-ARC"/>
    <property type="match status" value="2"/>
</dbReference>
<dbReference type="InterPro" id="IPR038005">
    <property type="entry name" value="RX-like_CC"/>
</dbReference>
<dbReference type="FunFam" id="1.10.10.10:FF:000322">
    <property type="entry name" value="Probable disease resistance protein At1g63360"/>
    <property type="match status" value="2"/>
</dbReference>
<feature type="domain" description="NB-ARC" evidence="5">
    <location>
        <begin position="1078"/>
        <end position="1262"/>
    </location>
</feature>
<keyword evidence="1" id="KW-0677">Repeat</keyword>
<feature type="domain" description="Disease resistance R13L4/SHOC-2-like LRR" evidence="8">
    <location>
        <begin position="559"/>
        <end position="913"/>
    </location>
</feature>
<keyword evidence="10" id="KW-1185">Reference proteome</keyword>
<dbReference type="STRING" id="3818.A0A445E278"/>
<feature type="domain" description="Disease resistance protein winged helix" evidence="7">
    <location>
        <begin position="440"/>
        <end position="512"/>
    </location>
</feature>
<evidence type="ECO:0000256" key="3">
    <source>
        <dbReference type="ARBA" id="ARBA00022821"/>
    </source>
</evidence>
<reference evidence="9 10" key="1">
    <citation type="submission" date="2019-01" db="EMBL/GenBank/DDBJ databases">
        <title>Sequencing of cultivated peanut Arachis hypogaea provides insights into genome evolution and oil improvement.</title>
        <authorList>
            <person name="Chen X."/>
        </authorList>
    </citation>
    <scope>NUCLEOTIDE SEQUENCE [LARGE SCALE GENOMIC DNA]</scope>
    <source>
        <strain evidence="10">cv. Fuhuasheng</strain>
        <tissue evidence="9">Leaves</tissue>
    </source>
</reference>
<gene>
    <name evidence="9" type="ORF">Ahy_A03g016083</name>
</gene>
<dbReference type="InterPro" id="IPR042197">
    <property type="entry name" value="Apaf_helical"/>
</dbReference>
<evidence type="ECO:0000256" key="2">
    <source>
        <dbReference type="ARBA" id="ARBA00022741"/>
    </source>
</evidence>
<dbReference type="InterPro" id="IPR044974">
    <property type="entry name" value="Disease_R_plants"/>
</dbReference>
<evidence type="ECO:0000259" key="7">
    <source>
        <dbReference type="Pfam" id="PF23559"/>
    </source>
</evidence>
<dbReference type="GO" id="GO:0098542">
    <property type="term" value="P:defense response to other organism"/>
    <property type="evidence" value="ECO:0007669"/>
    <property type="project" value="TreeGrafter"/>
</dbReference>
<protein>
    <submittedName>
        <fullName evidence="9">Uncharacterized protein</fullName>
    </submittedName>
</protein>
<dbReference type="PANTHER" id="PTHR23155">
    <property type="entry name" value="DISEASE RESISTANCE PROTEIN RP"/>
    <property type="match status" value="1"/>
</dbReference>
<dbReference type="Pfam" id="PF23559">
    <property type="entry name" value="WHD_DRP"/>
    <property type="match status" value="2"/>
</dbReference>
<evidence type="ECO:0000259" key="6">
    <source>
        <dbReference type="Pfam" id="PF18052"/>
    </source>
</evidence>
<dbReference type="Gene3D" id="1.20.5.4130">
    <property type="match status" value="2"/>
</dbReference>
<keyword evidence="3" id="KW-0611">Plant defense</keyword>
<feature type="domain" description="Disease resistance N-terminal" evidence="6">
    <location>
        <begin position="5"/>
        <end position="95"/>
    </location>
</feature>
<dbReference type="InterPro" id="IPR055414">
    <property type="entry name" value="LRR_R13L4/SHOC2-like"/>
</dbReference>
<accession>A0A445E278</accession>
<dbReference type="InterPro" id="IPR058922">
    <property type="entry name" value="WHD_DRP"/>
</dbReference>
<keyword evidence="2" id="KW-0547">Nucleotide-binding</keyword>
<feature type="domain" description="Disease resistance R13L4/SHOC-2-like LRR" evidence="8">
    <location>
        <begin position="1484"/>
        <end position="1820"/>
    </location>
</feature>
<organism evidence="9 10">
    <name type="scientific">Arachis hypogaea</name>
    <name type="common">Peanut</name>
    <dbReference type="NCBI Taxonomy" id="3818"/>
    <lineage>
        <taxon>Eukaryota</taxon>
        <taxon>Viridiplantae</taxon>
        <taxon>Streptophyta</taxon>
        <taxon>Embryophyta</taxon>
        <taxon>Tracheophyta</taxon>
        <taxon>Spermatophyta</taxon>
        <taxon>Magnoliopsida</taxon>
        <taxon>eudicotyledons</taxon>
        <taxon>Gunneridae</taxon>
        <taxon>Pentapetalae</taxon>
        <taxon>rosids</taxon>
        <taxon>fabids</taxon>
        <taxon>Fabales</taxon>
        <taxon>Fabaceae</taxon>
        <taxon>Papilionoideae</taxon>
        <taxon>50 kb inversion clade</taxon>
        <taxon>dalbergioids sensu lato</taxon>
        <taxon>Dalbergieae</taxon>
        <taxon>Pterocarpus clade</taxon>
        <taxon>Arachis</taxon>
    </lineage>
</organism>
<dbReference type="EMBL" id="SDMP01000003">
    <property type="protein sequence ID" value="RYR69527.1"/>
    <property type="molecule type" value="Genomic_DNA"/>
</dbReference>
<dbReference type="FunFam" id="3.40.50.300:FF:001091">
    <property type="entry name" value="Probable disease resistance protein At1g61300"/>
    <property type="match status" value="2"/>
</dbReference>
<dbReference type="GO" id="GO:0043531">
    <property type="term" value="F:ADP binding"/>
    <property type="evidence" value="ECO:0007669"/>
    <property type="project" value="InterPro"/>
</dbReference>
<dbReference type="PRINTS" id="PR00364">
    <property type="entry name" value="DISEASERSIST"/>
</dbReference>
<evidence type="ECO:0000259" key="5">
    <source>
        <dbReference type="Pfam" id="PF00931"/>
    </source>
</evidence>
<evidence type="ECO:0000313" key="10">
    <source>
        <dbReference type="Proteomes" id="UP000289738"/>
    </source>
</evidence>
<sequence length="1844" mass="212091">MADGVVSFLLENLSQLLATEAKLLCGLEGRIRSLHSELEIINVLLKSFEGKRNKKEMEQVVANQIRDAAQEAEDAIDTFVANVAMHKRRSKLRRMFHGVSHTKLLHDVAEKIESIKATLSDIRENKIKYDVFQEESESSSTREDEERMQLLHKRRRDVEEHDVVGFVRESKTVIQLLSEEGSRSNVVSIIGMGGLGKTTLARKVYNSDEVKAYFNCRAWVYVSNDCRVKDLLLGILNCLMPNPEYECSSKKKGKKKKSKQKPRDLNTLSEDELKQIVLDCLKKKRYLLVLDDLWKVQDWDEVQDAFPNNNNGSKILITSRLKEVAIHTSQDPPFYLQLLTDEESWELFSKRVFRGEELPFDLEDLGKQIVKSCHGLPLSLVVLAGLLAHKEKSYREWSKVVGHVNWYLTQDETQVKDIVLKLSYDNLPRRLKPCFLYLGIFPEDYEIPVRQLLELWVAEGFIQQSGTRYPEEVAEDYLYELIERSLVQVAQIKSFSGGVKTCRIHDLLRDLCISESKEDKLFEICMDNNILARRQPHRLSLHCNVPHYVSSSNNDHSVVRSMFCFNQDYHFTPSNWKRLFKSFKSVRVLDLGSNHCLKVPSNLSLFIHLRYLRIYSQHTRIIPNSICMLQNLQTLDIAGPCRMVVLISFPNGPWKLKQLRHLHTVRPILLRGNHHSRAVAEVMWNLQTISSIALNRQVAYLFEKGSFPKLQKLGLLISSGKKGELHTLLPILQQLSHLNKLRVSFQWKKSEVHSSARNHMEWHIGCKPHELLQSLQQLTSLSSLKIINAWDLPTCPVAFPPCITKLTLSGITCMNEDGMNAMGSLTRLRILRLYGGYYSNDSFEINCSSSNGFPQLQVFEMKKLNVGNWKLANGAMPYLEHLLIESCRQLDDLPNELWSLSALRQVHVLLPSEALSLRLKDIEMKDGCELVIREGNYYERTKELLLHVCAPCHLKKTKKGIEKEVLRQIRDVAHEAEDVIDTFVVNVAIHKRRTKLGRMLHGLEHAKLLHDVAEKIDSIKATVNDIRDNKIKLTDVVPQESGSSTSTREEEERVLLMHKKRRIVEEHDVVGFVRESKAVIQLLKEESSQSNVVSIIGMGGLGKTTLARKVYNSGELKPYFKCRTWVYVSNDCRVKDLLISLIKSLMPNLEHEHGRKKKGKKQKGTEKSGDLSSLDVDDLKLKVRDFLTMKRYLVVLDDLWKTQDWDEIQDAFPNNKNGSKILITSRLKEVASHTSPCPPYYLQFLGDDESWELFSRKVFRGEECPSDIEHLGKQMVKSCGGLPLSIVVLAGLLAKKGKSHKEWSKVVGHVNWYLTQDKTQVKDIVLKLSYDNLPTRLKPCFLYFGIYPEDFEIPVRSLLQKWVAEGFIRQTGTRDAEDVAEDYLCELIDRSLVQASRVNVNGDVKACCIHDLLRDLCISESKEDKLFEVCTNNNILERSKPRRLSVQCGMHRYVSSSDNDHSCVRSLFCLDPTRYVFTPSEMKWLFKLFKLVRVLDLGENCVRKVPSNLGLFIHLRYLRIRPERGSFKVPDSICTLQNLQTLDIYSFFEVIFSTYLASGLWNMKQLRHLNTNGSIILHGHHGSKAGDQVMWNLESMYYIKFNRQIAHMLEKGSFPKLRKLGLHISSVQKNNVHELLSSLQRLIHLNKLQISIKWKNARRRFPLNYKHMEWHVGVKPIELLQSLQQLSNLSTLKVLKAFDIATCDIAFPPCITKLTLTEISFMSDDGMNAIGNLTRLRHLRLSGSFAFDIFFDINCTANSFPQLHVFEMEWLNVDNWKLGNGAMPCLQTLLIRYCERLDDLPHELWSLTCLRQVKVVTSSQALSLALEKLEMKDGCELVIEKFLL</sequence>
<dbReference type="InterPro" id="IPR041118">
    <property type="entry name" value="Rx_N"/>
</dbReference>
<feature type="domain" description="NB-ARC" evidence="5">
    <location>
        <begin position="171"/>
        <end position="356"/>
    </location>
</feature>
<dbReference type="FunFam" id="1.10.8.430:FF:000003">
    <property type="entry name" value="Probable disease resistance protein At5g66910"/>
    <property type="match status" value="1"/>
</dbReference>
<feature type="domain" description="Disease resistance protein winged helix" evidence="7">
    <location>
        <begin position="1346"/>
        <end position="1417"/>
    </location>
</feature>
<evidence type="ECO:0000256" key="1">
    <source>
        <dbReference type="ARBA" id="ARBA00022737"/>
    </source>
</evidence>
<evidence type="ECO:0000259" key="8">
    <source>
        <dbReference type="Pfam" id="PF23598"/>
    </source>
</evidence>
<evidence type="ECO:0000313" key="9">
    <source>
        <dbReference type="EMBL" id="RYR69527.1"/>
    </source>
</evidence>
<dbReference type="Gene3D" id="3.80.10.10">
    <property type="entry name" value="Ribonuclease Inhibitor"/>
    <property type="match status" value="2"/>
</dbReference>
<dbReference type="CDD" id="cd14798">
    <property type="entry name" value="RX-CC_like"/>
    <property type="match status" value="2"/>
</dbReference>
<dbReference type="Proteomes" id="UP000289738">
    <property type="component" value="Chromosome A03"/>
</dbReference>
<evidence type="ECO:0000256" key="4">
    <source>
        <dbReference type="SAM" id="MobiDB-lite"/>
    </source>
</evidence>
<dbReference type="SUPFAM" id="SSF52058">
    <property type="entry name" value="L domain-like"/>
    <property type="match status" value="2"/>
</dbReference>